<sequence length="116" mass="13034">MLFSIGWFLLIGLGAGGTMLYTDHLRAKTAAELSAQTQSQINEMKAQYDSRFNELQTATSQELAALQTKVDKLNELLAFAKDSMSDKTDNSNQLYTQLEEVRKQLDELKSNLDVLK</sequence>
<dbReference type="Proteomes" id="UP001596528">
    <property type="component" value="Unassembled WGS sequence"/>
</dbReference>
<comment type="caution">
    <text evidence="2">The sequence shown here is derived from an EMBL/GenBank/DDBJ whole genome shotgun (WGS) entry which is preliminary data.</text>
</comment>
<evidence type="ECO:0000313" key="2">
    <source>
        <dbReference type="EMBL" id="MFC7748374.1"/>
    </source>
</evidence>
<name>A0ABW2V0R7_9BACL</name>
<reference evidence="3" key="1">
    <citation type="journal article" date="2019" name="Int. J. Syst. Evol. Microbiol.">
        <title>The Global Catalogue of Microorganisms (GCM) 10K type strain sequencing project: providing services to taxonomists for standard genome sequencing and annotation.</title>
        <authorList>
            <consortium name="The Broad Institute Genomics Platform"/>
            <consortium name="The Broad Institute Genome Sequencing Center for Infectious Disease"/>
            <person name="Wu L."/>
            <person name="Ma J."/>
        </authorList>
    </citation>
    <scope>NUCLEOTIDE SEQUENCE [LARGE SCALE GENOMIC DNA]</scope>
    <source>
        <strain evidence="3">JCM 18657</strain>
    </source>
</reference>
<dbReference type="EMBL" id="JBHTGQ010000001">
    <property type="protein sequence ID" value="MFC7748374.1"/>
    <property type="molecule type" value="Genomic_DNA"/>
</dbReference>
<keyword evidence="3" id="KW-1185">Reference proteome</keyword>
<proteinExistence type="predicted"/>
<protein>
    <submittedName>
        <fullName evidence="2">Uncharacterized protein</fullName>
    </submittedName>
</protein>
<organism evidence="2 3">
    <name type="scientific">Paenibacillus thermoaerophilus</name>
    <dbReference type="NCBI Taxonomy" id="1215385"/>
    <lineage>
        <taxon>Bacteria</taxon>
        <taxon>Bacillati</taxon>
        <taxon>Bacillota</taxon>
        <taxon>Bacilli</taxon>
        <taxon>Bacillales</taxon>
        <taxon>Paenibacillaceae</taxon>
        <taxon>Paenibacillus</taxon>
    </lineage>
</organism>
<keyword evidence="1" id="KW-0175">Coiled coil</keyword>
<gene>
    <name evidence="2" type="ORF">ACFQWB_00245</name>
</gene>
<feature type="coiled-coil region" evidence="1">
    <location>
        <begin position="63"/>
        <end position="111"/>
    </location>
</feature>
<dbReference type="RefSeq" id="WP_138789453.1">
    <property type="nucleotide sequence ID" value="NZ_JBHTGQ010000001.1"/>
</dbReference>
<accession>A0ABW2V0R7</accession>
<evidence type="ECO:0000256" key="1">
    <source>
        <dbReference type="SAM" id="Coils"/>
    </source>
</evidence>
<dbReference type="Gene3D" id="1.20.1170.10">
    <property type="match status" value="1"/>
</dbReference>
<evidence type="ECO:0000313" key="3">
    <source>
        <dbReference type="Proteomes" id="UP001596528"/>
    </source>
</evidence>